<dbReference type="FunFam" id="3.50.80.10:FF:000001">
    <property type="entry name" value="D-aminoacyl-tRNA deacylase"/>
    <property type="match status" value="1"/>
</dbReference>
<evidence type="ECO:0000313" key="4">
    <source>
        <dbReference type="Proteomes" id="UP000322876"/>
    </source>
</evidence>
<organism evidence="3 4">
    <name type="scientific">Deferribacter autotrophicus</name>
    <dbReference type="NCBI Taxonomy" id="500465"/>
    <lineage>
        <taxon>Bacteria</taxon>
        <taxon>Pseudomonadati</taxon>
        <taxon>Deferribacterota</taxon>
        <taxon>Deferribacteres</taxon>
        <taxon>Deferribacterales</taxon>
        <taxon>Deferribacteraceae</taxon>
        <taxon>Deferribacter</taxon>
    </lineage>
</organism>
<dbReference type="HAMAP" id="MF_00518">
    <property type="entry name" value="Deacylase_Dtd"/>
    <property type="match status" value="1"/>
</dbReference>
<reference evidence="3 4" key="1">
    <citation type="submission" date="2019-06" db="EMBL/GenBank/DDBJ databases">
        <title>Genomic insights into carbon and energy metabolism of Deferribacter autotrophicus revealed new metabolic traits in the phylum Deferribacteres.</title>
        <authorList>
            <person name="Slobodkin A.I."/>
            <person name="Slobodkina G.B."/>
            <person name="Allioux M."/>
            <person name="Alain K."/>
            <person name="Jebbar M."/>
            <person name="Shadrin V."/>
            <person name="Kublanov I.V."/>
            <person name="Toshchakov S.V."/>
            <person name="Bonch-Osmolovskaya E.A."/>
        </authorList>
    </citation>
    <scope>NUCLEOTIDE SEQUENCE [LARGE SCALE GENOMIC DNA]</scope>
    <source>
        <strain evidence="3 4">SL50</strain>
    </source>
</reference>
<name>A0A5A8F7K5_9BACT</name>
<accession>A0A5A8F7K5</accession>
<comment type="function">
    <text evidence="2">An aminoacyl-tRNA editing enzyme that deacylates mischarged D-aminoacyl-tRNAs. Also deacylates mischarged glycyl-tRNA(Ala), protecting cells against glycine mischarging by AlaRS. Acts via tRNA-based rather than protein-based catalysis; rejects L-amino acids rather than detecting D-amino acids in the active site. By recycling D-aminoacyl-tRNA to D-amino acids and free tRNA molecules, this enzyme counteracts the toxicity associated with the formation of D-aminoacyl-tRNA entities in vivo and helps enforce protein L-homochirality.</text>
</comment>
<dbReference type="GO" id="GO:0000049">
    <property type="term" value="F:tRNA binding"/>
    <property type="evidence" value="ECO:0007669"/>
    <property type="project" value="UniProtKB-UniRule"/>
</dbReference>
<feature type="short sequence motif" description="Gly-cisPro motif, important for rejection of L-amino acids" evidence="2">
    <location>
        <begin position="139"/>
        <end position="140"/>
    </location>
</feature>
<dbReference type="Pfam" id="PF02580">
    <property type="entry name" value="Tyr_Deacylase"/>
    <property type="match status" value="1"/>
</dbReference>
<comment type="domain">
    <text evidence="2">A Gly-cisPro motif from one monomer fits into the active site of the other monomer to allow specific chiral rejection of L-amino acids.</text>
</comment>
<keyword evidence="4" id="KW-1185">Reference proteome</keyword>
<dbReference type="Gene3D" id="3.50.80.10">
    <property type="entry name" value="D-tyrosyl-tRNA(Tyr) deacylase"/>
    <property type="match status" value="1"/>
</dbReference>
<keyword evidence="2" id="KW-0694">RNA-binding</keyword>
<dbReference type="RefSeq" id="WP_149266448.1">
    <property type="nucleotide sequence ID" value="NZ_VFJB01000005.1"/>
</dbReference>
<dbReference type="GO" id="GO:0019478">
    <property type="term" value="P:D-amino acid catabolic process"/>
    <property type="evidence" value="ECO:0007669"/>
    <property type="project" value="UniProtKB-UniRule"/>
</dbReference>
<dbReference type="AlphaFoldDB" id="A0A5A8F7K5"/>
<dbReference type="EC" id="3.1.1.96" evidence="2"/>
<dbReference type="NCBIfam" id="TIGR00256">
    <property type="entry name" value="D-aminoacyl-tRNA deacylase"/>
    <property type="match status" value="1"/>
</dbReference>
<dbReference type="PANTHER" id="PTHR10472:SF5">
    <property type="entry name" value="D-AMINOACYL-TRNA DEACYLASE 1"/>
    <property type="match status" value="1"/>
</dbReference>
<evidence type="ECO:0000313" key="3">
    <source>
        <dbReference type="EMBL" id="KAA0258127.1"/>
    </source>
</evidence>
<dbReference type="SUPFAM" id="SSF69500">
    <property type="entry name" value="DTD-like"/>
    <property type="match status" value="1"/>
</dbReference>
<evidence type="ECO:0000256" key="1">
    <source>
        <dbReference type="ARBA" id="ARBA00009673"/>
    </source>
</evidence>
<dbReference type="GO" id="GO:0051500">
    <property type="term" value="F:D-tyrosyl-tRNA(Tyr) deacylase activity"/>
    <property type="evidence" value="ECO:0007669"/>
    <property type="project" value="TreeGrafter"/>
</dbReference>
<comment type="caution">
    <text evidence="3">The sequence shown here is derived from an EMBL/GenBank/DDBJ whole genome shotgun (WGS) entry which is preliminary data.</text>
</comment>
<dbReference type="OrthoDB" id="9801395at2"/>
<dbReference type="InterPro" id="IPR023509">
    <property type="entry name" value="DTD-like_sf"/>
</dbReference>
<protein>
    <recommendedName>
        <fullName evidence="2">D-aminoacyl-tRNA deacylase</fullName>
        <shortName evidence="2">DTD</shortName>
        <ecNumber evidence="2">3.1.1.96</ecNumber>
    </recommendedName>
    <alternativeName>
        <fullName evidence="2">Gly-tRNA(Ala) deacylase</fullName>
        <ecNumber evidence="2">3.1.1.-</ecNumber>
    </alternativeName>
</protein>
<comment type="subcellular location">
    <subcellularLocation>
        <location evidence="2">Cytoplasm</location>
    </subcellularLocation>
</comment>
<dbReference type="EC" id="3.1.1.-" evidence="2"/>
<evidence type="ECO:0000256" key="2">
    <source>
        <dbReference type="HAMAP-Rule" id="MF_00518"/>
    </source>
</evidence>
<dbReference type="EMBL" id="VFJB01000005">
    <property type="protein sequence ID" value="KAA0258127.1"/>
    <property type="molecule type" value="Genomic_DNA"/>
</dbReference>
<comment type="catalytic activity">
    <reaction evidence="2">
        <text>glycyl-tRNA(Ala) + H2O = tRNA(Ala) + glycine + H(+)</text>
        <dbReference type="Rhea" id="RHEA:53744"/>
        <dbReference type="Rhea" id="RHEA-COMP:9657"/>
        <dbReference type="Rhea" id="RHEA-COMP:13640"/>
        <dbReference type="ChEBI" id="CHEBI:15377"/>
        <dbReference type="ChEBI" id="CHEBI:15378"/>
        <dbReference type="ChEBI" id="CHEBI:57305"/>
        <dbReference type="ChEBI" id="CHEBI:78442"/>
        <dbReference type="ChEBI" id="CHEBI:78522"/>
    </reaction>
</comment>
<dbReference type="InterPro" id="IPR003732">
    <property type="entry name" value="Daa-tRNA_deacyls_DTD"/>
</dbReference>
<dbReference type="Proteomes" id="UP000322876">
    <property type="component" value="Unassembled WGS sequence"/>
</dbReference>
<comment type="similarity">
    <text evidence="1 2">Belongs to the DTD family.</text>
</comment>
<dbReference type="GO" id="GO:0106026">
    <property type="term" value="F:Gly-tRNA(Ala) deacylase activity"/>
    <property type="evidence" value="ECO:0007669"/>
    <property type="project" value="UniProtKB-UniRule"/>
</dbReference>
<keyword evidence="2 3" id="KW-0378">Hydrolase</keyword>
<sequence length="151" mass="16634">MKCVIQRVDNCRVDVDGAFYSQIGKGLLILFGVEKGDVEDSITWLADKSCNLRIFSDDNGKMSLSVADIGGEVMIVSQFTLAGTLKKGRRPDFTSAMEPETAEKFYEQFVSECKKILGDEKVKTGVFGASMKVHLVNNGPVTIILEHPIKK</sequence>
<keyword evidence="2" id="KW-0820">tRNA-binding</keyword>
<comment type="catalytic activity">
    <reaction evidence="2">
        <text>a D-aminoacyl-tRNA + H2O = a tRNA + a D-alpha-amino acid + H(+)</text>
        <dbReference type="Rhea" id="RHEA:13953"/>
        <dbReference type="Rhea" id="RHEA-COMP:10123"/>
        <dbReference type="Rhea" id="RHEA-COMP:10124"/>
        <dbReference type="ChEBI" id="CHEBI:15377"/>
        <dbReference type="ChEBI" id="CHEBI:15378"/>
        <dbReference type="ChEBI" id="CHEBI:59871"/>
        <dbReference type="ChEBI" id="CHEBI:78442"/>
        <dbReference type="ChEBI" id="CHEBI:79333"/>
        <dbReference type="EC" id="3.1.1.96"/>
    </reaction>
</comment>
<dbReference type="GO" id="GO:0043908">
    <property type="term" value="F:Ser(Gly)-tRNA(Ala) hydrolase activity"/>
    <property type="evidence" value="ECO:0007669"/>
    <property type="project" value="UniProtKB-UniRule"/>
</dbReference>
<comment type="subunit">
    <text evidence="2">Homodimer.</text>
</comment>
<proteinExistence type="inferred from homology"/>
<gene>
    <name evidence="2" type="primary">dtd</name>
    <name evidence="3" type="ORF">FHQ18_06945</name>
</gene>
<dbReference type="PANTHER" id="PTHR10472">
    <property type="entry name" value="D-TYROSYL-TRNA TYR DEACYLASE"/>
    <property type="match status" value="1"/>
</dbReference>
<dbReference type="GO" id="GO:0005737">
    <property type="term" value="C:cytoplasm"/>
    <property type="evidence" value="ECO:0007669"/>
    <property type="project" value="UniProtKB-SubCell"/>
</dbReference>
<keyword evidence="2" id="KW-0963">Cytoplasm</keyword>